<comment type="subcellular location">
    <subcellularLocation>
        <location evidence="1">Cell membrane</location>
        <topology evidence="1">Multi-pass membrane protein</topology>
    </subcellularLocation>
</comment>
<gene>
    <name evidence="9" type="ORF">SAMN02910314_00868</name>
</gene>
<keyword evidence="6 8" id="KW-1133">Transmembrane helix</keyword>
<feature type="transmembrane region" description="Helical" evidence="8">
    <location>
        <begin position="7"/>
        <end position="29"/>
    </location>
</feature>
<evidence type="ECO:0000256" key="4">
    <source>
        <dbReference type="ARBA" id="ARBA00022692"/>
    </source>
</evidence>
<dbReference type="GO" id="GO:0008360">
    <property type="term" value="P:regulation of cell shape"/>
    <property type="evidence" value="ECO:0007669"/>
    <property type="project" value="UniProtKB-KW"/>
</dbReference>
<evidence type="ECO:0000313" key="9">
    <source>
        <dbReference type="EMBL" id="SEO68881.1"/>
    </source>
</evidence>
<keyword evidence="7 8" id="KW-0472">Membrane</keyword>
<dbReference type="InterPro" id="IPR007227">
    <property type="entry name" value="Cell_shape_determining_MreD"/>
</dbReference>
<feature type="transmembrane region" description="Helical" evidence="8">
    <location>
        <begin position="97"/>
        <end position="120"/>
    </location>
</feature>
<dbReference type="GO" id="GO:0005886">
    <property type="term" value="C:plasma membrane"/>
    <property type="evidence" value="ECO:0007669"/>
    <property type="project" value="UniProtKB-SubCell"/>
</dbReference>
<keyword evidence="3" id="KW-1003">Cell membrane</keyword>
<evidence type="ECO:0000256" key="7">
    <source>
        <dbReference type="ARBA" id="ARBA00023136"/>
    </source>
</evidence>
<dbReference type="OrthoDB" id="3176916at2"/>
<evidence type="ECO:0000256" key="8">
    <source>
        <dbReference type="SAM" id="Phobius"/>
    </source>
</evidence>
<organism evidence="9 10">
    <name type="scientific">Denitrobacterium detoxificans</name>
    <dbReference type="NCBI Taxonomy" id="79604"/>
    <lineage>
        <taxon>Bacteria</taxon>
        <taxon>Bacillati</taxon>
        <taxon>Actinomycetota</taxon>
        <taxon>Coriobacteriia</taxon>
        <taxon>Eggerthellales</taxon>
        <taxon>Eggerthellaceae</taxon>
        <taxon>Denitrobacterium</taxon>
    </lineage>
</organism>
<dbReference type="EMBL" id="FOEC01000004">
    <property type="protein sequence ID" value="SEO68881.1"/>
    <property type="molecule type" value="Genomic_DNA"/>
</dbReference>
<reference evidence="10" key="1">
    <citation type="submission" date="2016-10" db="EMBL/GenBank/DDBJ databases">
        <authorList>
            <person name="Varghese N."/>
        </authorList>
    </citation>
    <scope>NUCLEOTIDE SEQUENCE [LARGE SCALE GENOMIC DNA]</scope>
    <source>
        <strain evidence="10">DSM 21843</strain>
    </source>
</reference>
<dbReference type="Pfam" id="PF04093">
    <property type="entry name" value="MreD"/>
    <property type="match status" value="1"/>
</dbReference>
<evidence type="ECO:0000256" key="1">
    <source>
        <dbReference type="ARBA" id="ARBA00004651"/>
    </source>
</evidence>
<protein>
    <submittedName>
        <fullName evidence="9">Rod shape-determining protein MreD</fullName>
    </submittedName>
</protein>
<dbReference type="KEGG" id="ddt:AAY81_06515"/>
<dbReference type="RefSeq" id="WP_066662914.1">
    <property type="nucleotide sequence ID" value="NZ_CP011402.1"/>
</dbReference>
<dbReference type="NCBIfam" id="TIGR03426">
    <property type="entry name" value="shape_MreD"/>
    <property type="match status" value="1"/>
</dbReference>
<keyword evidence="10" id="KW-1185">Reference proteome</keyword>
<proteinExistence type="inferred from homology"/>
<sequence>MQRETKICIIGAIIAVFLQVVVAPNIAIFQVMPNFLIVYTLVVAMLFSDDSVLVIAFVLGFVSDLLGYGPVGSLAFLLVLASFFASRAHAAFANGTVLMPLVILMLFALVVDVLYAAFLLGLSSNLNPIEAFAYRAVPCALYDCVVGLLLYPLLSRLLTNSQLQMKSVSRLR</sequence>
<keyword evidence="4 8" id="KW-0812">Transmembrane</keyword>
<evidence type="ECO:0000256" key="2">
    <source>
        <dbReference type="ARBA" id="ARBA00007776"/>
    </source>
</evidence>
<feature type="transmembrane region" description="Helical" evidence="8">
    <location>
        <begin position="132"/>
        <end position="154"/>
    </location>
</feature>
<feature type="transmembrane region" description="Helical" evidence="8">
    <location>
        <begin position="65"/>
        <end position="85"/>
    </location>
</feature>
<dbReference type="STRING" id="79604.AAY81_06515"/>
<name>A0A172RYM5_9ACTN</name>
<feature type="transmembrane region" description="Helical" evidence="8">
    <location>
        <begin position="35"/>
        <end position="58"/>
    </location>
</feature>
<evidence type="ECO:0000313" key="10">
    <source>
        <dbReference type="Proteomes" id="UP000182975"/>
    </source>
</evidence>
<comment type="similarity">
    <text evidence="2">Belongs to the MreD family.</text>
</comment>
<dbReference type="Proteomes" id="UP000182975">
    <property type="component" value="Unassembled WGS sequence"/>
</dbReference>
<keyword evidence="5" id="KW-0133">Cell shape</keyword>
<evidence type="ECO:0000256" key="5">
    <source>
        <dbReference type="ARBA" id="ARBA00022960"/>
    </source>
</evidence>
<accession>A0A172RYM5</accession>
<dbReference type="AlphaFoldDB" id="A0A172RYM5"/>
<evidence type="ECO:0000256" key="6">
    <source>
        <dbReference type="ARBA" id="ARBA00022989"/>
    </source>
</evidence>
<evidence type="ECO:0000256" key="3">
    <source>
        <dbReference type="ARBA" id="ARBA00022475"/>
    </source>
</evidence>